<dbReference type="Gene3D" id="1.25.70.10">
    <property type="entry name" value="Transcription termination factor 3, mitochondrial"/>
    <property type="match status" value="1"/>
</dbReference>
<sequence>MWMRTHHYICRQPIILGRSLKRSSERMAPIQFLSKRASSSAPFPEVPSFDSSEFNPDLQDGEGAFVPGDPGVGRDEMRRFWRAAGLTPVAAEHMARKAQLFGGVWGHPQTLAPRLNAICQLLPALEPEMLARLSPDLLRFRTQTVQHKIELLADQLPGADIVRMATAWPSILARADDKLIARCQELLHLLPRRDMHKVIEEAPKLLTSTIDEIRLRASELMKCYSELNLTTMKRTYVAKMLSYPGSRLKRLSHVTRYQPRARIYHTPMELMYFMKERAFDERFKPRRHRYLSARKERVPKTIRKLIHAEELVGVRDAFQYGEQKLREWQAEVAAEPPMLPPPPTRDPRLNTKGEFSRRTRERERTHQKKVWKELKTTYRGHRDAVAPPQK</sequence>
<feature type="compositionally biased region" description="Basic and acidic residues" evidence="1">
    <location>
        <begin position="345"/>
        <end position="384"/>
    </location>
</feature>
<evidence type="ECO:0000313" key="2">
    <source>
        <dbReference type="EMBL" id="CAE0756569.1"/>
    </source>
</evidence>
<dbReference type="EMBL" id="HBIZ01014906">
    <property type="protein sequence ID" value="CAE0756569.1"/>
    <property type="molecule type" value="Transcribed_RNA"/>
</dbReference>
<proteinExistence type="predicted"/>
<dbReference type="AlphaFoldDB" id="A0A7S4B7A8"/>
<reference evidence="2" key="1">
    <citation type="submission" date="2021-01" db="EMBL/GenBank/DDBJ databases">
        <authorList>
            <person name="Corre E."/>
            <person name="Pelletier E."/>
            <person name="Niang G."/>
            <person name="Scheremetjew M."/>
            <person name="Finn R."/>
            <person name="Kale V."/>
            <person name="Holt S."/>
            <person name="Cochrane G."/>
            <person name="Meng A."/>
            <person name="Brown T."/>
            <person name="Cohen L."/>
        </authorList>
    </citation>
    <scope>NUCLEOTIDE SEQUENCE</scope>
    <source>
        <strain evidence="2">CCMP645</strain>
    </source>
</reference>
<organism evidence="2">
    <name type="scientific">Chrysotila carterae</name>
    <name type="common">Marine alga</name>
    <name type="synonym">Syracosphaera carterae</name>
    <dbReference type="NCBI Taxonomy" id="13221"/>
    <lineage>
        <taxon>Eukaryota</taxon>
        <taxon>Haptista</taxon>
        <taxon>Haptophyta</taxon>
        <taxon>Prymnesiophyceae</taxon>
        <taxon>Isochrysidales</taxon>
        <taxon>Isochrysidaceae</taxon>
        <taxon>Chrysotila</taxon>
    </lineage>
</organism>
<protein>
    <submittedName>
        <fullName evidence="2">Uncharacterized protein</fullName>
    </submittedName>
</protein>
<dbReference type="InterPro" id="IPR038538">
    <property type="entry name" value="MTERF_sf"/>
</dbReference>
<gene>
    <name evidence="2" type="ORF">PCAR00345_LOCUS9163</name>
</gene>
<accession>A0A7S4B7A8</accession>
<feature type="region of interest" description="Disordered" evidence="1">
    <location>
        <begin position="40"/>
        <end position="69"/>
    </location>
</feature>
<feature type="region of interest" description="Disordered" evidence="1">
    <location>
        <begin position="334"/>
        <end position="390"/>
    </location>
</feature>
<evidence type="ECO:0000256" key="1">
    <source>
        <dbReference type="SAM" id="MobiDB-lite"/>
    </source>
</evidence>
<name>A0A7S4B7A8_CHRCT</name>